<dbReference type="eggNOG" id="COG2197">
    <property type="taxonomic scope" value="Bacteria"/>
</dbReference>
<keyword evidence="1" id="KW-0805">Transcription regulation</keyword>
<dbReference type="Pfam" id="PF00196">
    <property type="entry name" value="GerE"/>
    <property type="match status" value="1"/>
</dbReference>
<dbReference type="SMART" id="SM00421">
    <property type="entry name" value="HTH_LUXR"/>
    <property type="match status" value="1"/>
</dbReference>
<keyword evidence="3" id="KW-0804">Transcription</keyword>
<sequence>MLAGRDHELGTVAALLDLRLLAPGQVRLVQVDGAIGVGKSAFLAGALARASATSSGDGTGPVGPSAEARAPRVFLSQGDHLHNEAPLAAHRHMLEDLLGEPLEQLLDDAPPSVLASRCLEALHDDAAVVAVDDAHWLDRTSEDFLIALLGTPAPVPLALVLVHRPGLEPERVVTAARRRGAAHDHITLGPLSDDVIGDLGTGLSAVQVDAVRDAAAGNPLLAQTAVAAFRRHPAATRVDDVLRLAAGSRAAMLSAAVADDMATLDDASRRALETLAVLGNDGTGTEASDVAGLAPDEFEAAERDLADRGLLSDSPHEALHPVVRYSVYQNTEVGRREQMHRRAASLPDAHLLRRADHVAQVGSDLTADESEVLVDAAHLAIGSDPRAASHWLARLPAAHRSSRSELLLARALILEGKTPEALDRLRHLVDAHPGAPPAKALILLASALRISGDPVEARAVLASADDSVDAELLREHVDVVALLDGRVPERLLSRLEQLPGEENRVVAAVYRTMDLLSEGRVPQARATFAPVPGWVTSAGSREVADVVHAVACAVWAAYMLDDYGTGARLAERSLQLAHRFGQADALANLGTGLLFCRASLGLLDKAEQAGEQAVLDAERYGPADVVGMARAGLMVVAQGRGDPELLRRRLEEVDATALPEFGWWRRAILTLRTRVSAQLGRPEPCPELLGEPRDAMTALRHADAAVVAAAMGDPTTAASLVAEGVAIAESQGQAGQKAMIQTAYAEILLAAGEPLEAVNLLRSAREIFDRRDMRLQLGRAQAGLARAEAMLARLSEPLGQLTPREREVLELVVAGLKNGEIAERLTLSKRTAENHVSRLLRKLGVSSREEAADLVPWSGRQD</sequence>
<dbReference type="Proteomes" id="UP000000322">
    <property type="component" value="Chromosome"/>
</dbReference>
<evidence type="ECO:0000313" key="6">
    <source>
        <dbReference type="Proteomes" id="UP000000322"/>
    </source>
</evidence>
<organism evidence="5 6">
    <name type="scientific">Sanguibacter keddieii (strain ATCC 51767 / DSM 10542 / NCFB 3025 / ST-74)</name>
    <dbReference type="NCBI Taxonomy" id="446469"/>
    <lineage>
        <taxon>Bacteria</taxon>
        <taxon>Bacillati</taxon>
        <taxon>Actinomycetota</taxon>
        <taxon>Actinomycetes</taxon>
        <taxon>Micrococcales</taxon>
        <taxon>Sanguibacteraceae</taxon>
        <taxon>Sanguibacter</taxon>
    </lineage>
</organism>
<dbReference type="eggNOG" id="COG4700">
    <property type="taxonomic scope" value="Bacteria"/>
</dbReference>
<dbReference type="PROSITE" id="PS50043">
    <property type="entry name" value="HTH_LUXR_2"/>
    <property type="match status" value="1"/>
</dbReference>
<dbReference type="AlphaFoldDB" id="D1BIZ9"/>
<name>D1BIZ9_SANKS</name>
<evidence type="ECO:0000256" key="2">
    <source>
        <dbReference type="ARBA" id="ARBA00023125"/>
    </source>
</evidence>
<dbReference type="PANTHER" id="PTHR44688">
    <property type="entry name" value="DNA-BINDING TRANSCRIPTIONAL ACTIVATOR DEVR_DOSR"/>
    <property type="match status" value="1"/>
</dbReference>
<dbReference type="InterPro" id="IPR011990">
    <property type="entry name" value="TPR-like_helical_dom_sf"/>
</dbReference>
<keyword evidence="6" id="KW-1185">Reference proteome</keyword>
<dbReference type="GO" id="GO:0006355">
    <property type="term" value="P:regulation of DNA-templated transcription"/>
    <property type="evidence" value="ECO:0007669"/>
    <property type="project" value="InterPro"/>
</dbReference>
<dbReference type="SUPFAM" id="SSF46894">
    <property type="entry name" value="C-terminal effector domain of the bipartite response regulators"/>
    <property type="match status" value="1"/>
</dbReference>
<protein>
    <submittedName>
        <fullName evidence="5">Response regulator containing a CheY-like receiver domain and an HTH DNA-binding domain</fullName>
    </submittedName>
</protein>
<dbReference type="InterPro" id="IPR036388">
    <property type="entry name" value="WH-like_DNA-bd_sf"/>
</dbReference>
<dbReference type="Pfam" id="PF13191">
    <property type="entry name" value="AAA_16"/>
    <property type="match status" value="1"/>
</dbReference>
<dbReference type="EMBL" id="CP001819">
    <property type="protein sequence ID" value="ACZ20191.1"/>
    <property type="molecule type" value="Genomic_DNA"/>
</dbReference>
<feature type="domain" description="HTH luxR-type" evidence="4">
    <location>
        <begin position="794"/>
        <end position="859"/>
    </location>
</feature>
<proteinExistence type="predicted"/>
<dbReference type="PRINTS" id="PR00038">
    <property type="entry name" value="HTHLUXR"/>
</dbReference>
<dbReference type="InterPro" id="IPR000792">
    <property type="entry name" value="Tscrpt_reg_LuxR_C"/>
</dbReference>
<dbReference type="RefSeq" id="WP_012865260.1">
    <property type="nucleotide sequence ID" value="NC_013521.1"/>
</dbReference>
<dbReference type="KEGG" id="ske:Sked_02220"/>
<gene>
    <name evidence="5" type="ordered locus">Sked_02220</name>
</gene>
<dbReference type="InterPro" id="IPR016032">
    <property type="entry name" value="Sig_transdc_resp-reg_C-effctor"/>
</dbReference>
<dbReference type="PANTHER" id="PTHR44688:SF16">
    <property type="entry name" value="DNA-BINDING TRANSCRIPTIONAL ACTIVATOR DEVR_DOSR"/>
    <property type="match status" value="1"/>
</dbReference>
<dbReference type="OrthoDB" id="3197423at2"/>
<dbReference type="GO" id="GO:0003677">
    <property type="term" value="F:DNA binding"/>
    <property type="evidence" value="ECO:0007669"/>
    <property type="project" value="UniProtKB-KW"/>
</dbReference>
<dbReference type="CDD" id="cd06170">
    <property type="entry name" value="LuxR_C_like"/>
    <property type="match status" value="1"/>
</dbReference>
<evidence type="ECO:0000259" key="4">
    <source>
        <dbReference type="PROSITE" id="PS50043"/>
    </source>
</evidence>
<dbReference type="Gene3D" id="1.10.10.10">
    <property type="entry name" value="Winged helix-like DNA-binding domain superfamily/Winged helix DNA-binding domain"/>
    <property type="match status" value="1"/>
</dbReference>
<accession>D1BIZ9</accession>
<evidence type="ECO:0000256" key="1">
    <source>
        <dbReference type="ARBA" id="ARBA00023015"/>
    </source>
</evidence>
<dbReference type="STRING" id="446469.Sked_02220"/>
<reference evidence="5 6" key="1">
    <citation type="journal article" date="2009" name="Stand. Genomic Sci.">
        <title>Complete genome sequence of Sanguibacter keddieii type strain (ST-74).</title>
        <authorList>
            <person name="Ivanova N."/>
            <person name="Sikorski J."/>
            <person name="Sims D."/>
            <person name="Brettin T."/>
            <person name="Detter J.C."/>
            <person name="Han C."/>
            <person name="Lapidus A."/>
            <person name="Copeland A."/>
            <person name="Glavina Del Rio T."/>
            <person name="Nolan M."/>
            <person name="Chen F."/>
            <person name="Lucas S."/>
            <person name="Tice H."/>
            <person name="Cheng J.F."/>
            <person name="Bruce D."/>
            <person name="Goodwin L."/>
            <person name="Pitluck S."/>
            <person name="Pati A."/>
            <person name="Mavromatis K."/>
            <person name="Chen A."/>
            <person name="Palaniappan K."/>
            <person name="D'haeseleer P."/>
            <person name="Chain P."/>
            <person name="Bristow J."/>
            <person name="Eisen J.A."/>
            <person name="Markowitz V."/>
            <person name="Hugenholtz P."/>
            <person name="Goker M."/>
            <person name="Pukall R."/>
            <person name="Klenk H.P."/>
            <person name="Kyrpides N.C."/>
        </authorList>
    </citation>
    <scope>NUCLEOTIDE SEQUENCE [LARGE SCALE GENOMIC DNA]</scope>
    <source>
        <strain evidence="6">ATCC 51767 / DSM 10542 / NCFB 3025 / ST-74</strain>
    </source>
</reference>
<keyword evidence="2" id="KW-0238">DNA-binding</keyword>
<dbReference type="HOGENOM" id="CLU_006850_2_2_11"/>
<dbReference type="InterPro" id="IPR041664">
    <property type="entry name" value="AAA_16"/>
</dbReference>
<evidence type="ECO:0000256" key="3">
    <source>
        <dbReference type="ARBA" id="ARBA00023163"/>
    </source>
</evidence>
<dbReference type="Gene3D" id="1.25.40.10">
    <property type="entry name" value="Tetratricopeptide repeat domain"/>
    <property type="match status" value="1"/>
</dbReference>
<evidence type="ECO:0000313" key="5">
    <source>
        <dbReference type="EMBL" id="ACZ20191.1"/>
    </source>
</evidence>